<dbReference type="RefSeq" id="XP_014567711.1">
    <property type="nucleotide sequence ID" value="XM_014712225.1"/>
</dbReference>
<comment type="caution">
    <text evidence="2">The sequence shown here is derived from an EMBL/GenBank/DDBJ whole genome shotgun (WGS) entry which is preliminary data.</text>
</comment>
<gene>
    <name evidence="2" type="primary">Mo05754</name>
    <name evidence="2" type="ORF">E5Q_05754</name>
</gene>
<reference evidence="2 3" key="1">
    <citation type="journal article" date="2011" name="J. Gen. Appl. Microbiol.">
        <title>Draft genome sequencing of the enigmatic basidiomycete Mixia osmundae.</title>
        <authorList>
            <person name="Nishida H."/>
            <person name="Nagatsuka Y."/>
            <person name="Sugiyama J."/>
        </authorList>
    </citation>
    <scope>NUCLEOTIDE SEQUENCE [LARGE SCALE GENOMIC DNA]</scope>
    <source>
        <strain evidence="3">CBS 9802 / IAM 14324 / JCM 22182 / KY 12970</strain>
    </source>
</reference>
<dbReference type="Proteomes" id="UP000009131">
    <property type="component" value="Unassembled WGS sequence"/>
</dbReference>
<feature type="compositionally biased region" description="Basic residues" evidence="1">
    <location>
        <begin position="354"/>
        <end position="364"/>
    </location>
</feature>
<feature type="region of interest" description="Disordered" evidence="1">
    <location>
        <begin position="434"/>
        <end position="481"/>
    </location>
</feature>
<dbReference type="GO" id="GO:0005737">
    <property type="term" value="C:cytoplasm"/>
    <property type="evidence" value="ECO:0007669"/>
    <property type="project" value="TreeGrafter"/>
</dbReference>
<feature type="compositionally biased region" description="Polar residues" evidence="1">
    <location>
        <begin position="452"/>
        <end position="461"/>
    </location>
</feature>
<feature type="region of interest" description="Disordered" evidence="1">
    <location>
        <begin position="250"/>
        <end position="374"/>
    </location>
</feature>
<feature type="compositionally biased region" description="Acidic residues" evidence="1">
    <location>
        <begin position="689"/>
        <end position="699"/>
    </location>
</feature>
<name>G7E8A5_MIXOS</name>
<feature type="compositionally biased region" description="Low complexity" evidence="1">
    <location>
        <begin position="674"/>
        <end position="685"/>
    </location>
</feature>
<proteinExistence type="predicted"/>
<organism evidence="2 3">
    <name type="scientific">Mixia osmundae (strain CBS 9802 / IAM 14324 / JCM 22182 / KY 12970)</name>
    <dbReference type="NCBI Taxonomy" id="764103"/>
    <lineage>
        <taxon>Eukaryota</taxon>
        <taxon>Fungi</taxon>
        <taxon>Dikarya</taxon>
        <taxon>Basidiomycota</taxon>
        <taxon>Pucciniomycotina</taxon>
        <taxon>Mixiomycetes</taxon>
        <taxon>Mixiales</taxon>
        <taxon>Mixiaceae</taxon>
        <taxon>Mixia</taxon>
    </lineage>
</organism>
<feature type="compositionally biased region" description="Basic and acidic residues" evidence="1">
    <location>
        <begin position="538"/>
        <end position="547"/>
    </location>
</feature>
<protein>
    <submittedName>
        <fullName evidence="2">Uncharacterized protein</fullName>
    </submittedName>
</protein>
<dbReference type="EMBL" id="BABT02000179">
    <property type="protein sequence ID" value="GAA99065.1"/>
    <property type="molecule type" value="Genomic_DNA"/>
</dbReference>
<dbReference type="eggNOG" id="ENOG502QPHY">
    <property type="taxonomic scope" value="Eukaryota"/>
</dbReference>
<dbReference type="PANTHER" id="PTHR28307:SF2">
    <property type="entry name" value="PROTEIN PAL1"/>
    <property type="match status" value="1"/>
</dbReference>
<dbReference type="HOGENOM" id="CLU_366839_0_0_1"/>
<feature type="compositionally biased region" description="Polar residues" evidence="1">
    <location>
        <begin position="663"/>
        <end position="673"/>
    </location>
</feature>
<evidence type="ECO:0000256" key="1">
    <source>
        <dbReference type="SAM" id="MobiDB-lite"/>
    </source>
</evidence>
<dbReference type="InterPro" id="IPR013226">
    <property type="entry name" value="Pal1"/>
</dbReference>
<sequence length="760" mass="81658">MRRPHCLALASTANDDGNTSMAIRICPATISATIRDDSVNTTGTARSLLLVAINPPHPFAHNSPPCTGVDSVYSHCDKPLPACPTTDRCDDAHTNIRRGSLDSVAAWDGFMIRLCNDIDMRDDLLTRYSISSTIPAASIRPRIGSHMRSQSTPISPPLSVTASTLRPIAGRARLQAVEGAFTRLCGINRATRTIKLQELLADAAKLPGDSVGLIARNLLARVDPQLLKQVASTLPVTCADMSTRPVAATRTASARGIASRQPQDAYPQSGYGRSPFDDNAASRRVVSEQQNGLTEAEARDAVRVRPMPRSTSASKGRSYSDRPDLPPKDSTYSTRDLDSALDSIPVLPAASRSSKSKSDKKKSGKGSQGGPIDIIDQLDLTDVLGGASFHHDGPFDAASSHRNRNDTKRLAPMEAFDPSAFDPAAQLRAPKNPYAYRPQTSTQANHAYPPQTRGNDPNSLSAPRLDDDGGSSVSSRRHSQSSITLGYPIMAKHDPKAVALAQAFGVQESEPWEDFGSNRWAASSSGRHRRGDAEPELDGERTRDLRAQRTASVWDMEATLREGKPVEAVPALPPIPAQYDQGHSRTRSRTVGSSPENGTAGRSKSFMTKLKGGTKTPNSDGGDESGDYFSKPPREGDSGGKRSKGHRPMISAPISPLGDRQNLPRNFSQPTVKSSQSQSFAGQSSVTDDVLDGLYDEPESMTPIKSGSGQTSPLAQRAYTYDDSPQRAYDSTKLHAGRDEGSLGRKGSIMQKLGFGRKTK</sequence>
<evidence type="ECO:0000313" key="2">
    <source>
        <dbReference type="EMBL" id="GAA99065.1"/>
    </source>
</evidence>
<feature type="compositionally biased region" description="Polar residues" evidence="1">
    <location>
        <begin position="703"/>
        <end position="714"/>
    </location>
</feature>
<dbReference type="PANTHER" id="PTHR28307">
    <property type="entry name" value="PROTEIN PAL1"/>
    <property type="match status" value="1"/>
</dbReference>
<feature type="compositionally biased region" description="Basic and acidic residues" evidence="1">
    <location>
        <begin position="318"/>
        <end position="327"/>
    </location>
</feature>
<keyword evidence="3" id="KW-1185">Reference proteome</keyword>
<dbReference type="Pfam" id="PF08316">
    <property type="entry name" value="Pal1"/>
    <property type="match status" value="1"/>
</dbReference>
<reference evidence="2 3" key="2">
    <citation type="journal article" date="2012" name="Open Biol.">
        <title>Characteristics of nucleosomes and linker DNA regions on the genome of the basidiomycete Mixia osmundae revealed by mono- and dinucleosome mapping.</title>
        <authorList>
            <person name="Nishida H."/>
            <person name="Kondo S."/>
            <person name="Matsumoto T."/>
            <person name="Suzuki Y."/>
            <person name="Yoshikawa H."/>
            <person name="Taylor T.D."/>
            <person name="Sugiyama J."/>
        </authorList>
    </citation>
    <scope>NUCLEOTIDE SEQUENCE [LARGE SCALE GENOMIC DNA]</scope>
    <source>
        <strain evidence="3">CBS 9802 / IAM 14324 / JCM 22182 / KY 12970</strain>
    </source>
</reference>
<dbReference type="InParanoid" id="G7E8A5"/>
<feature type="region of interest" description="Disordered" evidence="1">
    <location>
        <begin position="509"/>
        <end position="760"/>
    </location>
</feature>
<feature type="compositionally biased region" description="Polar residues" evidence="1">
    <location>
        <begin position="589"/>
        <end position="606"/>
    </location>
</feature>
<evidence type="ECO:0000313" key="3">
    <source>
        <dbReference type="Proteomes" id="UP000009131"/>
    </source>
</evidence>
<accession>G7E8A5</accession>
<dbReference type="OrthoDB" id="5352132at2759"/>
<dbReference type="AlphaFoldDB" id="G7E8A5"/>
<dbReference type="STRING" id="764103.G7E8A5"/>
<feature type="compositionally biased region" description="Basic and acidic residues" evidence="1">
    <location>
        <begin position="730"/>
        <end position="743"/>
    </location>
</feature>